<accession>A0AAP0JJ16</accession>
<reference evidence="1 2" key="1">
    <citation type="submission" date="2024-01" db="EMBL/GenBank/DDBJ databases">
        <title>Genome assemblies of Stephania.</title>
        <authorList>
            <person name="Yang L."/>
        </authorList>
    </citation>
    <scope>NUCLEOTIDE SEQUENCE [LARGE SCALE GENOMIC DNA]</scope>
    <source>
        <strain evidence="1">YNDBR</strain>
        <tissue evidence="1">Leaf</tissue>
    </source>
</reference>
<dbReference type="AlphaFoldDB" id="A0AAP0JJ16"/>
<evidence type="ECO:0000313" key="2">
    <source>
        <dbReference type="Proteomes" id="UP001420932"/>
    </source>
</evidence>
<gene>
    <name evidence="1" type="ORF">Syun_014164</name>
</gene>
<sequence length="314" mass="33675">MPNTHSLVSFVSLARTRSSRSSIIFIVSHLGFGPPPPCLFFTALGPTSISTPVVQSASLAVLIRLAEIVSMVLWFCVELVVANVQLIGFQFCEVLLEKEVDDDEEKEEVVIGYWSAFVWLAGLTALISLLSELVVDAIEGEEIETLGGKMRGKDRDRGGEMESIDGVQGIGLFEDGDDRRVISPPKIVMGLGLNPTIILPQLLVPNQTNPNTSASQCSHRLSPSLTASLRLTVVSHRLAFHGHAPRLTATHGVPPSASHSLCLTHGSGVSAQQSRTSASVRLSRLQRLCIDSRTSASVASTPVAIDRPPTTPIN</sequence>
<dbReference type="Proteomes" id="UP001420932">
    <property type="component" value="Unassembled WGS sequence"/>
</dbReference>
<organism evidence="1 2">
    <name type="scientific">Stephania yunnanensis</name>
    <dbReference type="NCBI Taxonomy" id="152371"/>
    <lineage>
        <taxon>Eukaryota</taxon>
        <taxon>Viridiplantae</taxon>
        <taxon>Streptophyta</taxon>
        <taxon>Embryophyta</taxon>
        <taxon>Tracheophyta</taxon>
        <taxon>Spermatophyta</taxon>
        <taxon>Magnoliopsida</taxon>
        <taxon>Ranunculales</taxon>
        <taxon>Menispermaceae</taxon>
        <taxon>Menispermoideae</taxon>
        <taxon>Cissampelideae</taxon>
        <taxon>Stephania</taxon>
    </lineage>
</organism>
<proteinExistence type="predicted"/>
<keyword evidence="2" id="KW-1185">Reference proteome</keyword>
<dbReference type="EMBL" id="JBBNAF010000006">
    <property type="protein sequence ID" value="KAK9134834.1"/>
    <property type="molecule type" value="Genomic_DNA"/>
</dbReference>
<protein>
    <submittedName>
        <fullName evidence="1">Uncharacterized protein</fullName>
    </submittedName>
</protein>
<evidence type="ECO:0000313" key="1">
    <source>
        <dbReference type="EMBL" id="KAK9134834.1"/>
    </source>
</evidence>
<comment type="caution">
    <text evidence="1">The sequence shown here is derived from an EMBL/GenBank/DDBJ whole genome shotgun (WGS) entry which is preliminary data.</text>
</comment>
<name>A0AAP0JJ16_9MAGN</name>